<feature type="region of interest" description="Disordered" evidence="1">
    <location>
        <begin position="570"/>
        <end position="610"/>
    </location>
</feature>
<dbReference type="Pfam" id="PF02622">
    <property type="entry name" value="DUF179"/>
    <property type="match status" value="1"/>
</dbReference>
<dbReference type="GeneID" id="111488163"/>
<dbReference type="SUPFAM" id="SSF143456">
    <property type="entry name" value="VC0467-like"/>
    <property type="match status" value="1"/>
</dbReference>
<dbReference type="SUPFAM" id="SSF52833">
    <property type="entry name" value="Thioredoxin-like"/>
    <property type="match status" value="2"/>
</dbReference>
<evidence type="ECO:0000313" key="2">
    <source>
        <dbReference type="Proteomes" id="UP000504608"/>
    </source>
</evidence>
<protein>
    <submittedName>
        <fullName evidence="3">Uncharacterized protein LOC111488163</fullName>
    </submittedName>
</protein>
<evidence type="ECO:0000313" key="3">
    <source>
        <dbReference type="RefSeq" id="XP_022991596.1"/>
    </source>
</evidence>
<dbReference type="Gene3D" id="3.40.30.10">
    <property type="entry name" value="Glutaredoxin"/>
    <property type="match status" value="1"/>
</dbReference>
<accession>A0A6J1JR67</accession>
<name>A0A6J1JR67_CUCMA</name>
<dbReference type="PANTHER" id="PTHR31984">
    <property type="entry name" value="TRANSPORTER, PUTATIVE (DUF179)-RELATED"/>
    <property type="match status" value="1"/>
</dbReference>
<dbReference type="OrthoDB" id="1910803at2759"/>
<dbReference type="PANTHER" id="PTHR31984:SF12">
    <property type="entry name" value="THIOREDOXIN DOMAIN-CONTAINING PROTEIN"/>
    <property type="match status" value="1"/>
</dbReference>
<keyword evidence="2" id="KW-1185">Reference proteome</keyword>
<gene>
    <name evidence="3" type="primary">LOC111488163</name>
</gene>
<feature type="compositionally biased region" description="Basic and acidic residues" evidence="1">
    <location>
        <begin position="585"/>
        <end position="601"/>
    </location>
</feature>
<dbReference type="AlphaFoldDB" id="A0A6J1JR67"/>
<dbReference type="RefSeq" id="XP_022991596.1">
    <property type="nucleotide sequence ID" value="XM_023135828.1"/>
</dbReference>
<dbReference type="Proteomes" id="UP000504608">
    <property type="component" value="Unplaced"/>
</dbReference>
<proteinExistence type="predicted"/>
<dbReference type="Gene3D" id="3.40.1740.10">
    <property type="entry name" value="VC0467-like"/>
    <property type="match status" value="1"/>
</dbReference>
<sequence>MNSAAEARRRVCDRFGDGRFSKNNEKRKLFGVVVAALLATLVVESNASETIGEWHILTRQNFSSQIRLHPHILLLVTLPWSGESRALMKDIAHLIENRKERYSSLKLMFMYRNSEKMLVNAIGATSEETNVIFYHHSVSYKYQGRLTAQNIVFSIYPYMSLLPEELPLTHLNTPEELKSFLDSTDKALLLTEFCGWTTQLLSKGIKGNVTDDLVGTTNEHTDGIQTLRGKNNGKHRNKNTDMCGIEKVYGVPWFGEFSSGNDTSEAKCTNESFPSSCNHEEFMRYNSFFTNLLAVVREFFLPREKHGFGLISNRSMLSSLGIDNSDSWFATLHFAGCPRCSKTLSADDDLKENLQMNNFIVSELEVDGSGQQPFLPVNKPSIILFVDRSSNSSESRRDSKAALGDFRELAQQYCTSYPVTEQGGNKLLKPLLQNNPIMRSALEPPRLKLSPASRSIKLEDKTSSVIIVNEGKLVSLDKLASELQGNSLQEILSLLQKKQATLSSLARNLGFQLLSDDIDLKLANPLADVAEVQPLEVSPETSPKGTTTLSVQLDEDQSIHGRCMSAKERGEASDVCTMESSTQQDNEKSTSIHTHEHHDSIQSDESASDQKLDVPRIIKVEEKSSLTMEISRDENLCIQGFEGSFFFSDGNHRLLKALTDQSKFPALVIVDPLLEQHHVFPSEKIPSYSSQADFLSSFLNRSLHPFQLSESVNRSPRAAIIPPFVNLDFHEVNSVPRVTALTFSKLVIGSIESESLNTLDPHGKDVLVLFSNNWCGFCLRSEVVVSEVYRAIQGYANTLTSGRGKEDNMLSEGRTDLLSKLPLIYLMDCTLNDCSSILKSFDQREVYPALLLFPAASKKAILYEGDLAVSDIFEFVAEQGSNSQHLISQKGILWTVADNGIERGKSVEDVRPTHLQEKDAIPSEKYHEVLVRDRKVESATRFGHLNLHITNDEDESSPHIGIGWMLTATDKLVGSQLFDNAQILIVKADQTVGFHGLIINKYIRWDSLQDMAEGLEMLNEAPLSLGGPLIKRKMPLVALTQKVPKDLQQLEILPGIHFLDQVATLHEIEEMKSGNHSVSGYWFFLGYSSWGWDQLYDEIAEGLWRLSNDGASYLNWPEVQQHLGAS</sequence>
<evidence type="ECO:0000256" key="1">
    <source>
        <dbReference type="SAM" id="MobiDB-lite"/>
    </source>
</evidence>
<dbReference type="InterPro" id="IPR003774">
    <property type="entry name" value="AlgH-like"/>
</dbReference>
<reference evidence="3" key="1">
    <citation type="submission" date="2025-08" db="UniProtKB">
        <authorList>
            <consortium name="RefSeq"/>
        </authorList>
    </citation>
    <scope>IDENTIFICATION</scope>
    <source>
        <tissue evidence="3">Young leaves</tissue>
    </source>
</reference>
<dbReference type="InterPro" id="IPR036249">
    <property type="entry name" value="Thioredoxin-like_sf"/>
</dbReference>
<organism evidence="2 3">
    <name type="scientific">Cucurbita maxima</name>
    <name type="common">Pumpkin</name>
    <name type="synonym">Winter squash</name>
    <dbReference type="NCBI Taxonomy" id="3661"/>
    <lineage>
        <taxon>Eukaryota</taxon>
        <taxon>Viridiplantae</taxon>
        <taxon>Streptophyta</taxon>
        <taxon>Embryophyta</taxon>
        <taxon>Tracheophyta</taxon>
        <taxon>Spermatophyta</taxon>
        <taxon>Magnoliopsida</taxon>
        <taxon>eudicotyledons</taxon>
        <taxon>Gunneridae</taxon>
        <taxon>Pentapetalae</taxon>
        <taxon>rosids</taxon>
        <taxon>fabids</taxon>
        <taxon>Cucurbitales</taxon>
        <taxon>Cucurbitaceae</taxon>
        <taxon>Cucurbiteae</taxon>
        <taxon>Cucurbita</taxon>
    </lineage>
</organism>
<dbReference type="KEGG" id="cmax:111488163"/>